<dbReference type="OrthoDB" id="8576080at2"/>
<dbReference type="Proteomes" id="UP000320876">
    <property type="component" value="Unassembled WGS sequence"/>
</dbReference>
<proteinExistence type="predicted"/>
<reference evidence="1 2" key="1">
    <citation type="submission" date="2019-06" db="EMBL/GenBank/DDBJ databases">
        <title>Sequencing the genomes of 1000 actinobacteria strains.</title>
        <authorList>
            <person name="Klenk H.-P."/>
        </authorList>
    </citation>
    <scope>NUCLEOTIDE SEQUENCE [LARGE SCALE GENOMIC DNA]</scope>
    <source>
        <strain evidence="1 2">DSM 45679</strain>
    </source>
</reference>
<evidence type="ECO:0000313" key="1">
    <source>
        <dbReference type="EMBL" id="TQJ01418.1"/>
    </source>
</evidence>
<name>A0A542DEB5_AMYCI</name>
<sequence>MVLEARGQLGVVHQHQHEKTGAVWSPATARLLSVCCCAACAAGWAAEGAEPARVRSLPAERVRALIATGDLTEAADRLPEEVRELLLATRQRHTGALRAAVLEAVGSGRRIALHGAVDPWVTGALPGLTPRAGTEVDTVVLPCWRPGAGTVDAVRTARARLPSTVEVGAYVTAVAAEPVPGIRGYVRELAATGAGEPHLYHLGLAGPARRPDLRVACSATEEALNVAFEASDVLTVPFATSNVRIATFRAVCGVVGRVAGGG</sequence>
<dbReference type="EMBL" id="VFML01000001">
    <property type="protein sequence ID" value="TQJ01418.1"/>
    <property type="molecule type" value="Genomic_DNA"/>
</dbReference>
<dbReference type="RefSeq" id="WP_141996228.1">
    <property type="nucleotide sequence ID" value="NZ_VFML01000001.1"/>
</dbReference>
<dbReference type="AlphaFoldDB" id="A0A542DEB5"/>
<evidence type="ECO:0000313" key="2">
    <source>
        <dbReference type="Proteomes" id="UP000320876"/>
    </source>
</evidence>
<comment type="caution">
    <text evidence="1">The sequence shown here is derived from an EMBL/GenBank/DDBJ whole genome shotgun (WGS) entry which is preliminary data.</text>
</comment>
<accession>A0A542DEB5</accession>
<gene>
    <name evidence="1" type="ORF">FB471_1097</name>
</gene>
<organism evidence="1 2">
    <name type="scientific">Amycolatopsis cihanbeyliensis</name>
    <dbReference type="NCBI Taxonomy" id="1128664"/>
    <lineage>
        <taxon>Bacteria</taxon>
        <taxon>Bacillati</taxon>
        <taxon>Actinomycetota</taxon>
        <taxon>Actinomycetes</taxon>
        <taxon>Pseudonocardiales</taxon>
        <taxon>Pseudonocardiaceae</taxon>
        <taxon>Amycolatopsis</taxon>
    </lineage>
</organism>
<protein>
    <submittedName>
        <fullName evidence="1">Uncharacterized protein</fullName>
    </submittedName>
</protein>
<keyword evidence="2" id="KW-1185">Reference proteome</keyword>